<protein>
    <submittedName>
        <fullName evidence="1">Uncharacterized protein</fullName>
    </submittedName>
</protein>
<dbReference type="AlphaFoldDB" id="A0A803LS44"/>
<proteinExistence type="predicted"/>
<dbReference type="PANTHER" id="PTHR26312">
    <property type="entry name" value="TETRATRICOPEPTIDE REPEAT PROTEIN 5"/>
    <property type="match status" value="1"/>
</dbReference>
<name>A0A803LS44_CHEQI</name>
<organism evidence="1 2">
    <name type="scientific">Chenopodium quinoa</name>
    <name type="common">Quinoa</name>
    <dbReference type="NCBI Taxonomy" id="63459"/>
    <lineage>
        <taxon>Eukaryota</taxon>
        <taxon>Viridiplantae</taxon>
        <taxon>Streptophyta</taxon>
        <taxon>Embryophyta</taxon>
        <taxon>Tracheophyta</taxon>
        <taxon>Spermatophyta</taxon>
        <taxon>Magnoliopsida</taxon>
        <taxon>eudicotyledons</taxon>
        <taxon>Gunneridae</taxon>
        <taxon>Pentapetalae</taxon>
        <taxon>Caryophyllales</taxon>
        <taxon>Chenopodiaceae</taxon>
        <taxon>Chenopodioideae</taxon>
        <taxon>Atripliceae</taxon>
        <taxon>Chenopodium</taxon>
    </lineage>
</organism>
<dbReference type="SUPFAM" id="SSF48452">
    <property type="entry name" value="TPR-like"/>
    <property type="match status" value="1"/>
</dbReference>
<reference evidence="1" key="2">
    <citation type="submission" date="2021-03" db="UniProtKB">
        <authorList>
            <consortium name="EnsemblPlants"/>
        </authorList>
    </citation>
    <scope>IDENTIFICATION</scope>
</reference>
<dbReference type="PANTHER" id="PTHR26312:SF225">
    <property type="entry name" value="TPR REPEAT PROTEIN"/>
    <property type="match status" value="1"/>
</dbReference>
<dbReference type="InterPro" id="IPR011990">
    <property type="entry name" value="TPR-like_helical_dom_sf"/>
</dbReference>
<dbReference type="OMA" id="EFTICGP"/>
<evidence type="ECO:0000313" key="2">
    <source>
        <dbReference type="Proteomes" id="UP000596660"/>
    </source>
</evidence>
<dbReference type="Gramene" id="AUR62018038-RA">
    <property type="protein sequence ID" value="AUR62018038-RA:cds"/>
    <property type="gene ID" value="AUR62018038"/>
</dbReference>
<reference evidence="1" key="1">
    <citation type="journal article" date="2017" name="Nature">
        <title>The genome of Chenopodium quinoa.</title>
        <authorList>
            <person name="Jarvis D.E."/>
            <person name="Ho Y.S."/>
            <person name="Lightfoot D.J."/>
            <person name="Schmoeckel S.M."/>
            <person name="Li B."/>
            <person name="Borm T.J.A."/>
            <person name="Ohyanagi H."/>
            <person name="Mineta K."/>
            <person name="Michell C.T."/>
            <person name="Saber N."/>
            <person name="Kharbatia N.M."/>
            <person name="Rupper R.R."/>
            <person name="Sharp A.R."/>
            <person name="Dally N."/>
            <person name="Boughton B.A."/>
            <person name="Woo Y.H."/>
            <person name="Gao G."/>
            <person name="Schijlen E.G.W.M."/>
            <person name="Guo X."/>
            <person name="Momin A.A."/>
            <person name="Negrao S."/>
            <person name="Al-Babili S."/>
            <person name="Gehring C."/>
            <person name="Roessner U."/>
            <person name="Jung C."/>
            <person name="Murphy K."/>
            <person name="Arold S.T."/>
            <person name="Gojobori T."/>
            <person name="van der Linden C.G."/>
            <person name="van Loo E.N."/>
            <person name="Jellen E.N."/>
            <person name="Maughan P.J."/>
            <person name="Tester M."/>
        </authorList>
    </citation>
    <scope>NUCLEOTIDE SEQUENCE [LARGE SCALE GENOMIC DNA]</scope>
    <source>
        <strain evidence="1">cv. PI 614886</strain>
    </source>
</reference>
<accession>A0A803LS44</accession>
<evidence type="ECO:0000313" key="1">
    <source>
        <dbReference type="EnsemblPlants" id="AUR62018038-RA:cds"/>
    </source>
</evidence>
<keyword evidence="2" id="KW-1185">Reference proteome</keyword>
<dbReference type="EnsemblPlants" id="AUR62018038-RA">
    <property type="protein sequence ID" value="AUR62018038-RA:cds"/>
    <property type="gene ID" value="AUR62018038"/>
</dbReference>
<dbReference type="Proteomes" id="UP000596660">
    <property type="component" value="Unplaced"/>
</dbReference>
<dbReference type="Gene3D" id="1.25.40.10">
    <property type="entry name" value="Tetratricopeptide repeat domain"/>
    <property type="match status" value="1"/>
</dbReference>
<sequence length="268" mass="30088">MLETALSLSIYTNNNGVEEQDGKIDGEFQGNSDFSFMKPNMDLIKEEGDDLGEIVDGFVRKTVMSLYDTRKGDLQGAEEYYFRATTADPSDGEILSQYAQLVWELHRDQERASGYFKLAAQTAPKDSNILAAYAKFLWEVGDDEHEGSIQPDLAQVDLQKSIHLHPADEIVVGVDGGIDSPKFEAGAPINSADVEDYYKMMIEKDPSDPLFLKKYAQFLYQTKGDLQSAEEHYSLAILAYPQDGEMLLQYATNTLAAYARFLWTIDDE</sequence>